<dbReference type="OMA" id="VHRSFYT"/>
<organism evidence="1 2">
    <name type="scientific">Leuconostoc citreum</name>
    <dbReference type="NCBI Taxonomy" id="33964"/>
    <lineage>
        <taxon>Bacteria</taxon>
        <taxon>Bacillati</taxon>
        <taxon>Bacillota</taxon>
        <taxon>Bacilli</taxon>
        <taxon>Lactobacillales</taxon>
        <taxon>Lactobacillaceae</taxon>
        <taxon>Leuconostoc</taxon>
    </lineage>
</organism>
<accession>A0A5A5U1I5</accession>
<dbReference type="SUPFAM" id="SSF53474">
    <property type="entry name" value="alpha/beta-Hydrolases"/>
    <property type="match status" value="1"/>
</dbReference>
<dbReference type="InterPro" id="IPR029058">
    <property type="entry name" value="AB_hydrolase_fold"/>
</dbReference>
<dbReference type="Pfam" id="PF00756">
    <property type="entry name" value="Esterase"/>
    <property type="match status" value="1"/>
</dbReference>
<dbReference type="PANTHER" id="PTHR48098:SF1">
    <property type="entry name" value="DIACYLGLYCEROL ACYLTRANSFERASE_MYCOLYLTRANSFERASE AG85A"/>
    <property type="match status" value="1"/>
</dbReference>
<dbReference type="GO" id="GO:0016747">
    <property type="term" value="F:acyltransferase activity, transferring groups other than amino-acyl groups"/>
    <property type="evidence" value="ECO:0007669"/>
    <property type="project" value="TreeGrafter"/>
</dbReference>
<dbReference type="AlphaFoldDB" id="A0A5A5U1I5"/>
<name>A0A5A5U1I5_LEUCI</name>
<comment type="caution">
    <text evidence="1">The sequence shown here is derived from an EMBL/GenBank/DDBJ whole genome shotgun (WGS) entry which is preliminary data.</text>
</comment>
<dbReference type="Gene3D" id="3.40.50.1820">
    <property type="entry name" value="alpha/beta hydrolase"/>
    <property type="match status" value="1"/>
</dbReference>
<dbReference type="RefSeq" id="WP_004903506.1">
    <property type="nucleotide sequence ID" value="NZ_BJJW01000006.1"/>
</dbReference>
<proteinExistence type="predicted"/>
<dbReference type="InterPro" id="IPR000801">
    <property type="entry name" value="Esterase-like"/>
</dbReference>
<dbReference type="Proteomes" id="UP000323274">
    <property type="component" value="Unassembled WGS sequence"/>
</dbReference>
<reference evidence="1 2" key="1">
    <citation type="submission" date="2019-04" db="EMBL/GenBank/DDBJ databases">
        <title>A pseudo-fructophilic Leuconostoc citreum strain F192-5 isolated from peel of satsuma mandarin: the first report for isolation and characterization of strain-dependent fructophilic-like characteristics.</title>
        <authorList>
            <person name="Maeno S."/>
            <person name="Tanizawa Y."/>
            <person name="Kajikawa A."/>
            <person name="Kanesaki Y."/>
            <person name="Kubota E."/>
            <person name="Arita M."/>
            <person name="Leon D."/>
            <person name="Endo A."/>
        </authorList>
    </citation>
    <scope>NUCLEOTIDE SEQUENCE [LARGE SCALE GENOMIC DNA]</scope>
    <source>
        <strain evidence="1 2">F192-5</strain>
    </source>
</reference>
<gene>
    <name evidence="1" type="primary">yscE</name>
    <name evidence="1" type="ORF">LCIT_10840</name>
</gene>
<dbReference type="EMBL" id="BJJW01000006">
    <property type="protein sequence ID" value="GDZ83842.1"/>
    <property type="molecule type" value="Genomic_DNA"/>
</dbReference>
<dbReference type="PANTHER" id="PTHR48098">
    <property type="entry name" value="ENTEROCHELIN ESTERASE-RELATED"/>
    <property type="match status" value="1"/>
</dbReference>
<dbReference type="InterPro" id="IPR050583">
    <property type="entry name" value="Mycobacterial_A85_antigen"/>
</dbReference>
<sequence>MAYLQINYYSQILGMDRIMHVILPELSDHNPQWTNTDLQDIPVLYLLHGMSGDQAVWSRRTSIERLVRQTPVAIVMPSTDLAWYTNTQYGMAYFDALLQELPEKVATLLPQLSRRREKNFVAGLSMGGYGAFKMAFSSQQFSYAASLSGALMGNPNFPERSTWQNDAYWRGIFGDLSKFEGSENDLLALAQQQTQQQTNLPKLYAWIGEEDYLFENNQQSIAQIKALGYDVVFETSHGEHEWYYWDKQIERVLEWLPINYQQEKRLS</sequence>
<evidence type="ECO:0000313" key="2">
    <source>
        <dbReference type="Proteomes" id="UP000323274"/>
    </source>
</evidence>
<evidence type="ECO:0000313" key="1">
    <source>
        <dbReference type="EMBL" id="GDZ83842.1"/>
    </source>
</evidence>
<protein>
    <submittedName>
        <fullName evidence="1">Esterase</fullName>
    </submittedName>
</protein>